<accession>A0ABY7PQ94</accession>
<keyword evidence="3" id="KW-1185">Reference proteome</keyword>
<protein>
    <recommendedName>
        <fullName evidence="4">Outer membrane protein beta-barrel domain-containing protein</fullName>
    </recommendedName>
</protein>
<evidence type="ECO:0008006" key="4">
    <source>
        <dbReference type="Google" id="ProtNLM"/>
    </source>
</evidence>
<proteinExistence type="predicted"/>
<reference evidence="2 3" key="1">
    <citation type="journal article" date="2011" name="Int. J. Syst. Evol. Microbiol.">
        <title>Hymenobacter yonginensis sp. nov., isolated from a mesotrophic artificial lake.</title>
        <authorList>
            <person name="Joung Y."/>
            <person name="Cho S.H."/>
            <person name="Kim H."/>
            <person name="Kim S.B."/>
            <person name="Joh K."/>
        </authorList>
    </citation>
    <scope>NUCLEOTIDE SEQUENCE [LARGE SCALE GENOMIC DNA]</scope>
    <source>
        <strain evidence="2 3">KCTC 22745</strain>
    </source>
</reference>
<evidence type="ECO:0000313" key="3">
    <source>
        <dbReference type="Proteomes" id="UP001211872"/>
    </source>
</evidence>
<keyword evidence="1" id="KW-1133">Transmembrane helix</keyword>
<dbReference type="Proteomes" id="UP001211872">
    <property type="component" value="Chromosome"/>
</dbReference>
<keyword evidence="1" id="KW-0472">Membrane</keyword>
<gene>
    <name evidence="2" type="ORF">O9Z63_00780</name>
</gene>
<keyword evidence="1" id="KW-0812">Transmembrane</keyword>
<evidence type="ECO:0000256" key="1">
    <source>
        <dbReference type="SAM" id="Phobius"/>
    </source>
</evidence>
<dbReference type="RefSeq" id="WP_270127347.1">
    <property type="nucleotide sequence ID" value="NZ_CP115396.1"/>
</dbReference>
<name>A0ABY7PQ94_9BACT</name>
<dbReference type="EMBL" id="CP115396">
    <property type="protein sequence ID" value="WBO84790.1"/>
    <property type="molecule type" value="Genomic_DNA"/>
</dbReference>
<feature type="transmembrane region" description="Helical" evidence="1">
    <location>
        <begin position="12"/>
        <end position="32"/>
    </location>
</feature>
<evidence type="ECO:0000313" key="2">
    <source>
        <dbReference type="EMBL" id="WBO84790.1"/>
    </source>
</evidence>
<organism evidence="2 3">
    <name type="scientific">Hymenobacter yonginensis</name>
    <dbReference type="NCBI Taxonomy" id="748197"/>
    <lineage>
        <taxon>Bacteria</taxon>
        <taxon>Pseudomonadati</taxon>
        <taxon>Bacteroidota</taxon>
        <taxon>Cytophagia</taxon>
        <taxon>Cytophagales</taxon>
        <taxon>Hymenobacteraceae</taxon>
        <taxon>Hymenobacter</taxon>
    </lineage>
</organism>
<sequence>MPDSIDFKYSGWVSRVGVVGLTVLLNACSVYAPMQPHMPMTRAAGQAEAQLNWLPTSRFDASAAYSPLRYMVLTAAGSFRPRGGYDTTYFNSRQYEVGVGSYWPATNRLLVSGLLGGGHSVSERSFREPNIFFGSTDELAVYQARYRKLFGQLGVAYEWERVTLGATYRLTSVDFTTITYNSQALPIENMLRGEPMLFLRVNGLSDQQPAWAQLQMTVGLSTPLGQEPLNEGFNDRRVRNSAFTAGIGVVFYPHRFGTHRREAK</sequence>